<evidence type="ECO:0000256" key="5">
    <source>
        <dbReference type="ARBA" id="ARBA00010702"/>
    </source>
</evidence>
<protein>
    <recommendedName>
        <fullName evidence="17">ADP-ribosylhydrolase ARH3</fullName>
        <ecNumber evidence="7">3.2.1.143</ecNumber>
    </recommendedName>
    <alternativeName>
        <fullName evidence="18">ADP-ribose glycohydrolase ARH3</fullName>
    </alternativeName>
    <alternativeName>
        <fullName evidence="19">ADP-ribosylhydrolase 3</fullName>
    </alternativeName>
    <alternativeName>
        <fullName evidence="22">O-acetyl-ADP-ribose deacetylase ARH3</fullName>
    </alternativeName>
    <alternativeName>
        <fullName evidence="23">Poly(ADP-ribose) glycohydrolase ARH3</fullName>
    </alternativeName>
    <alternativeName>
        <fullName evidence="21">[Protein ADP-ribosylarginine] hydrolase-like protein 2</fullName>
    </alternativeName>
    <alternativeName>
        <fullName evidence="20">[Protein ADP-ribosylserine] hydrolase</fullName>
    </alternativeName>
</protein>
<keyword evidence="8" id="KW-0158">Chromosome</keyword>
<dbReference type="InterPro" id="IPR036705">
    <property type="entry name" value="Ribosyl_crysJ1_sf"/>
</dbReference>
<dbReference type="PANTHER" id="PTHR16222">
    <property type="entry name" value="ADP-RIBOSYLGLYCOHYDROLASE"/>
    <property type="match status" value="1"/>
</dbReference>
<evidence type="ECO:0000256" key="19">
    <source>
        <dbReference type="ARBA" id="ARBA00042471"/>
    </source>
</evidence>
<evidence type="ECO:0000256" key="4">
    <source>
        <dbReference type="ARBA" id="ARBA00004496"/>
    </source>
</evidence>
<keyword evidence="13 25" id="KW-0460">Magnesium</keyword>
<comment type="similarity">
    <text evidence="5">Belongs to the ADP-ribosylglycohydrolase family.</text>
</comment>
<keyword evidence="10 25" id="KW-0479">Metal-binding</keyword>
<feature type="binding site" evidence="25">
    <location>
        <position position="74"/>
    </location>
    <ligand>
        <name>Mg(2+)</name>
        <dbReference type="ChEBI" id="CHEBI:18420"/>
        <label>1</label>
    </ligand>
</feature>
<evidence type="ECO:0000256" key="23">
    <source>
        <dbReference type="ARBA" id="ARBA00043193"/>
    </source>
</evidence>
<dbReference type="InterPro" id="IPR005502">
    <property type="entry name" value="Ribosyl_crysJ1"/>
</dbReference>
<dbReference type="FunFam" id="1.10.4080.10:FF:000001">
    <property type="entry name" value="ADP-ribose glycohydrolase ARH3"/>
    <property type="match status" value="1"/>
</dbReference>
<keyword evidence="16" id="KW-0539">Nucleus</keyword>
<name>A0A8D8TQN2_9HEMI</name>
<dbReference type="Gene3D" id="1.10.4080.10">
    <property type="entry name" value="ADP-ribosylation/Crystallin J1"/>
    <property type="match status" value="1"/>
</dbReference>
<evidence type="ECO:0000256" key="13">
    <source>
        <dbReference type="ARBA" id="ARBA00022842"/>
    </source>
</evidence>
<dbReference type="GO" id="GO:0140290">
    <property type="term" value="P:peptidyl-serine ADP-deribosylation"/>
    <property type="evidence" value="ECO:0007669"/>
    <property type="project" value="UniProtKB-ARBA"/>
</dbReference>
<dbReference type="EC" id="3.2.1.143" evidence="7"/>
<feature type="binding site" evidence="25">
    <location>
        <position position="72"/>
    </location>
    <ligand>
        <name>Mg(2+)</name>
        <dbReference type="ChEBI" id="CHEBI:18420"/>
        <label>1</label>
    </ligand>
</feature>
<evidence type="ECO:0000256" key="22">
    <source>
        <dbReference type="ARBA" id="ARBA00043187"/>
    </source>
</evidence>
<sequence>MNTTSTSSTQPKDSKISVDYFIGCLLGALLGDCIGALFEGQQDVPMESVEDLFQDLTNEDLTLDQLVPLEFTDDTAMLKSVAESLIRNKCFNARDVANTFVSEYFESPKRGYGGSVVDVFVKLKKDKVSDPFQPAREQFNGSGSYGNGGAMRIAPVALFAHGNIEHMLDIAAQTTKITHTHRLAVHGALLQTLAVHQALVADKSKLIDTKIFLSELKEKMKLIEQNLDEDEEESYLTQLDMIQHLLEDPNTSVKDVVRTLGHGIAAFESVPTALYVFLRSLQPIPGMEVSQCDNPVTRAIYYAITLGGDTDTIATMAGAIAGAYHGAEYIDTILVSRVEAGDYIEDLAVKLYDVVEQ</sequence>
<accession>A0A8D8TQN2</accession>
<keyword evidence="14" id="KW-0496">Mitochondrion</keyword>
<keyword evidence="11" id="KW-0227">DNA damage</keyword>
<evidence type="ECO:0000256" key="6">
    <source>
        <dbReference type="ARBA" id="ARBA00011245"/>
    </source>
</evidence>
<evidence type="ECO:0000256" key="18">
    <source>
        <dbReference type="ARBA" id="ARBA00042398"/>
    </source>
</evidence>
<evidence type="ECO:0000256" key="24">
    <source>
        <dbReference type="ARBA" id="ARBA00049015"/>
    </source>
</evidence>
<evidence type="ECO:0000313" key="26">
    <source>
        <dbReference type="EMBL" id="CAG6688377.1"/>
    </source>
</evidence>
<dbReference type="PANTHER" id="PTHR16222:SF24">
    <property type="entry name" value="ADP-RIBOSYLHYDROLASE ARH3"/>
    <property type="match status" value="1"/>
</dbReference>
<dbReference type="InterPro" id="IPR050792">
    <property type="entry name" value="ADP-ribosylglycohydrolase"/>
</dbReference>
<keyword evidence="15" id="KW-0234">DNA repair</keyword>
<feature type="binding site" evidence="25">
    <location>
        <position position="73"/>
    </location>
    <ligand>
        <name>Mg(2+)</name>
        <dbReference type="ChEBI" id="CHEBI:18420"/>
        <label>1</label>
    </ligand>
</feature>
<feature type="binding site" evidence="25">
    <location>
        <position position="312"/>
    </location>
    <ligand>
        <name>Mg(2+)</name>
        <dbReference type="ChEBI" id="CHEBI:18420"/>
        <label>1</label>
    </ligand>
</feature>
<evidence type="ECO:0000256" key="3">
    <source>
        <dbReference type="ARBA" id="ARBA00004305"/>
    </source>
</evidence>
<evidence type="ECO:0000256" key="16">
    <source>
        <dbReference type="ARBA" id="ARBA00023242"/>
    </source>
</evidence>
<evidence type="ECO:0000256" key="2">
    <source>
        <dbReference type="ARBA" id="ARBA00004286"/>
    </source>
</evidence>
<dbReference type="GO" id="GO:0006281">
    <property type="term" value="P:DNA repair"/>
    <property type="evidence" value="ECO:0007669"/>
    <property type="project" value="UniProtKB-KW"/>
</dbReference>
<evidence type="ECO:0000256" key="25">
    <source>
        <dbReference type="PIRSR" id="PIRSR605502-1"/>
    </source>
</evidence>
<dbReference type="GO" id="GO:0046872">
    <property type="term" value="F:metal ion binding"/>
    <property type="evidence" value="ECO:0007669"/>
    <property type="project" value="UniProtKB-KW"/>
</dbReference>
<proteinExistence type="inferred from homology"/>
<dbReference type="GO" id="GO:0005759">
    <property type="term" value="C:mitochondrial matrix"/>
    <property type="evidence" value="ECO:0007669"/>
    <property type="project" value="UniProtKB-SubCell"/>
</dbReference>
<feature type="binding site" evidence="25">
    <location>
        <position position="311"/>
    </location>
    <ligand>
        <name>Mg(2+)</name>
        <dbReference type="ChEBI" id="CHEBI:18420"/>
        <label>1</label>
    </ligand>
</feature>
<keyword evidence="9" id="KW-0963">Cytoplasm</keyword>
<evidence type="ECO:0000256" key="12">
    <source>
        <dbReference type="ARBA" id="ARBA00022801"/>
    </source>
</evidence>
<evidence type="ECO:0000256" key="17">
    <source>
        <dbReference type="ARBA" id="ARBA00041057"/>
    </source>
</evidence>
<reference evidence="26" key="1">
    <citation type="submission" date="2021-05" db="EMBL/GenBank/DDBJ databases">
        <authorList>
            <person name="Alioto T."/>
            <person name="Alioto T."/>
            <person name="Gomez Garrido J."/>
        </authorList>
    </citation>
    <scope>NUCLEOTIDE SEQUENCE</scope>
</reference>
<feature type="binding site" evidence="25">
    <location>
        <position position="309"/>
    </location>
    <ligand>
        <name>Mg(2+)</name>
        <dbReference type="ChEBI" id="CHEBI:18420"/>
        <label>1</label>
    </ligand>
</feature>
<evidence type="ECO:0000256" key="1">
    <source>
        <dbReference type="ARBA" id="ARBA00004123"/>
    </source>
</evidence>
<evidence type="ECO:0000256" key="14">
    <source>
        <dbReference type="ARBA" id="ARBA00023128"/>
    </source>
</evidence>
<organism evidence="26">
    <name type="scientific">Cacopsylla melanoneura</name>
    <dbReference type="NCBI Taxonomy" id="428564"/>
    <lineage>
        <taxon>Eukaryota</taxon>
        <taxon>Metazoa</taxon>
        <taxon>Ecdysozoa</taxon>
        <taxon>Arthropoda</taxon>
        <taxon>Hexapoda</taxon>
        <taxon>Insecta</taxon>
        <taxon>Pterygota</taxon>
        <taxon>Neoptera</taxon>
        <taxon>Paraneoptera</taxon>
        <taxon>Hemiptera</taxon>
        <taxon>Sternorrhyncha</taxon>
        <taxon>Psylloidea</taxon>
        <taxon>Psyllidae</taxon>
        <taxon>Psyllinae</taxon>
        <taxon>Cacopsylla</taxon>
    </lineage>
</organism>
<keyword evidence="12 26" id="KW-0378">Hydrolase</keyword>
<evidence type="ECO:0000256" key="10">
    <source>
        <dbReference type="ARBA" id="ARBA00022723"/>
    </source>
</evidence>
<dbReference type="AlphaFoldDB" id="A0A8D8TQN2"/>
<comment type="subunit">
    <text evidence="6">Monomer.</text>
</comment>
<evidence type="ECO:0000256" key="7">
    <source>
        <dbReference type="ARBA" id="ARBA00012255"/>
    </source>
</evidence>
<evidence type="ECO:0000256" key="21">
    <source>
        <dbReference type="ARBA" id="ARBA00042850"/>
    </source>
</evidence>
<dbReference type="Pfam" id="PF03747">
    <property type="entry name" value="ADP_ribosyl_GH"/>
    <property type="match status" value="1"/>
</dbReference>
<evidence type="ECO:0000256" key="9">
    <source>
        <dbReference type="ARBA" id="ARBA00022490"/>
    </source>
</evidence>
<dbReference type="EMBL" id="HBUF01286517">
    <property type="protein sequence ID" value="CAG6688377.1"/>
    <property type="molecule type" value="Transcribed_RNA"/>
</dbReference>
<comment type="cofactor">
    <cofactor evidence="25">
        <name>Mg(2+)</name>
        <dbReference type="ChEBI" id="CHEBI:18420"/>
    </cofactor>
    <text evidence="25">Binds 2 magnesium ions per subunit.</text>
</comment>
<comment type="catalytic activity">
    <reaction evidence="24">
        <text>alpha-NAD(+) + H2O = ADP-D-ribose + nicotinamide + H(+)</text>
        <dbReference type="Rhea" id="RHEA:68792"/>
        <dbReference type="ChEBI" id="CHEBI:15377"/>
        <dbReference type="ChEBI" id="CHEBI:15378"/>
        <dbReference type="ChEBI" id="CHEBI:17154"/>
        <dbReference type="ChEBI" id="CHEBI:57967"/>
        <dbReference type="ChEBI" id="CHEBI:77017"/>
    </reaction>
</comment>
<evidence type="ECO:0000256" key="11">
    <source>
        <dbReference type="ARBA" id="ARBA00022763"/>
    </source>
</evidence>
<comment type="subcellular location">
    <subcellularLocation>
        <location evidence="2">Chromosome</location>
    </subcellularLocation>
    <subcellularLocation>
        <location evidence="4">Cytoplasm</location>
    </subcellularLocation>
    <subcellularLocation>
        <location evidence="3">Mitochondrion matrix</location>
    </subcellularLocation>
    <subcellularLocation>
        <location evidence="1">Nucleus</location>
    </subcellularLocation>
</comment>
<dbReference type="GO" id="GO:0004649">
    <property type="term" value="F:poly(ADP-ribose) glycohydrolase activity"/>
    <property type="evidence" value="ECO:0007669"/>
    <property type="project" value="UniProtKB-EC"/>
</dbReference>
<dbReference type="GO" id="GO:0005694">
    <property type="term" value="C:chromosome"/>
    <property type="evidence" value="ECO:0007669"/>
    <property type="project" value="UniProtKB-SubCell"/>
</dbReference>
<evidence type="ECO:0000256" key="8">
    <source>
        <dbReference type="ARBA" id="ARBA00022454"/>
    </source>
</evidence>
<dbReference type="SUPFAM" id="SSF101478">
    <property type="entry name" value="ADP-ribosylglycohydrolase"/>
    <property type="match status" value="1"/>
</dbReference>
<evidence type="ECO:0000256" key="15">
    <source>
        <dbReference type="ARBA" id="ARBA00023204"/>
    </source>
</evidence>
<evidence type="ECO:0000256" key="20">
    <source>
        <dbReference type="ARBA" id="ARBA00042722"/>
    </source>
</evidence>
<dbReference type="GO" id="GO:0005634">
    <property type="term" value="C:nucleus"/>
    <property type="evidence" value="ECO:0007669"/>
    <property type="project" value="UniProtKB-SubCell"/>
</dbReference>